<dbReference type="PANTHER" id="PTHR23132">
    <property type="entry name" value="D-ALANINE--D-ALANINE LIGASE"/>
    <property type="match status" value="1"/>
</dbReference>
<sequence>MNQPQQITLAIIAGSASSEHDISLRSAQSIVSTLKASHMPVVTLYLDKSNHLLLIESNDYRVLAPHTSVTFKKETTNQYSIYDTAGKKLHKIDLVFPVLHGQYGEDGAIQGYLEILGIPYIGSGITASAIAMDKELTKVYLESLGVPTVPHRIAYHDVTPPSYDALVKTMKSSIFFVKPARSGSSIGVSKVSDQSDLTIALQEAFQYDRKILIEPALTVRELEIAILEEKDAIQASLAGEIVCKQGFYDYTQKYDANSFAELYIPTQLDDATLHKIQNYAIKAHQGLHCRHLSRVDFFLTSDQQIYINEINTLPGFTSQSMYPLLWQHAGLSIADLVSKWIKSIL</sequence>
<accession>A0A968GAL5</accession>
<feature type="active site" evidence="14">
    <location>
        <position position="184"/>
    </location>
</feature>
<dbReference type="Pfam" id="PF07478">
    <property type="entry name" value="Dala_Dala_lig_C"/>
    <property type="match status" value="1"/>
</dbReference>
<name>A0A968GAL5_9SPIO</name>
<gene>
    <name evidence="13" type="primary">ddl</name>
    <name evidence="19" type="ORF">HCT14_05655</name>
</gene>
<proteinExistence type="inferred from homology"/>
<evidence type="ECO:0000256" key="4">
    <source>
        <dbReference type="ARBA" id="ARBA00022723"/>
    </source>
</evidence>
<dbReference type="InterPro" id="IPR011127">
    <property type="entry name" value="Dala_Dala_lig_N"/>
</dbReference>
<dbReference type="SUPFAM" id="SSF56059">
    <property type="entry name" value="Glutathione synthetase ATP-binding domain-like"/>
    <property type="match status" value="1"/>
</dbReference>
<dbReference type="GO" id="GO:0008716">
    <property type="term" value="F:D-alanine-D-alanine ligase activity"/>
    <property type="evidence" value="ECO:0007669"/>
    <property type="project" value="UniProtKB-UniRule"/>
</dbReference>
<dbReference type="GO" id="GO:0008360">
    <property type="term" value="P:regulation of cell shape"/>
    <property type="evidence" value="ECO:0007669"/>
    <property type="project" value="UniProtKB-KW"/>
</dbReference>
<evidence type="ECO:0000256" key="8">
    <source>
        <dbReference type="ARBA" id="ARBA00022960"/>
    </source>
</evidence>
<feature type="binding site" evidence="15">
    <location>
        <begin position="184"/>
        <end position="185"/>
    </location>
    <ligand>
        <name>ATP</name>
        <dbReference type="ChEBI" id="CHEBI:30616"/>
    </ligand>
</feature>
<evidence type="ECO:0000256" key="13">
    <source>
        <dbReference type="HAMAP-Rule" id="MF_00047"/>
    </source>
</evidence>
<keyword evidence="20" id="KW-1185">Reference proteome</keyword>
<dbReference type="PROSITE" id="PS00844">
    <property type="entry name" value="DALA_DALA_LIGASE_2"/>
    <property type="match status" value="1"/>
</dbReference>
<evidence type="ECO:0000256" key="7">
    <source>
        <dbReference type="ARBA" id="ARBA00022842"/>
    </source>
</evidence>
<dbReference type="HAMAP" id="MF_00047">
    <property type="entry name" value="Dala_Dala_lig"/>
    <property type="match status" value="1"/>
</dbReference>
<comment type="cofactor">
    <cofactor evidence="1">
        <name>Mn(2+)</name>
        <dbReference type="ChEBI" id="CHEBI:29035"/>
    </cofactor>
</comment>
<dbReference type="PIRSF" id="PIRSF039102">
    <property type="entry name" value="Ddl/VanB"/>
    <property type="match status" value="1"/>
</dbReference>
<dbReference type="NCBIfam" id="TIGR01205">
    <property type="entry name" value="D_ala_D_alaTIGR"/>
    <property type="match status" value="1"/>
</dbReference>
<dbReference type="FunFam" id="3.30.470.20:FF:000008">
    <property type="entry name" value="D-alanine--D-alanine ligase"/>
    <property type="match status" value="1"/>
</dbReference>
<evidence type="ECO:0000256" key="2">
    <source>
        <dbReference type="ARBA" id="ARBA00010871"/>
    </source>
</evidence>
<evidence type="ECO:0000256" key="15">
    <source>
        <dbReference type="PIRSR" id="PIRSR039102-2"/>
    </source>
</evidence>
<evidence type="ECO:0000256" key="17">
    <source>
        <dbReference type="PROSITE-ProRule" id="PRU00409"/>
    </source>
</evidence>
<evidence type="ECO:0000313" key="19">
    <source>
        <dbReference type="EMBL" id="NIZ40987.1"/>
    </source>
</evidence>
<feature type="binding site" evidence="16">
    <location>
        <position position="311"/>
    </location>
    <ligand>
        <name>Mg(2+)</name>
        <dbReference type="ChEBI" id="CHEBI:18420"/>
        <label>2</label>
    </ligand>
</feature>
<evidence type="ECO:0000256" key="9">
    <source>
        <dbReference type="ARBA" id="ARBA00022984"/>
    </source>
</evidence>
<comment type="function">
    <text evidence="13">Cell wall formation.</text>
</comment>
<comment type="cofactor">
    <cofactor evidence="16">
        <name>Mg(2+)</name>
        <dbReference type="ChEBI" id="CHEBI:18420"/>
    </cofactor>
    <cofactor evidence="16">
        <name>Mn(2+)</name>
        <dbReference type="ChEBI" id="CHEBI:29035"/>
    </cofactor>
    <text evidence="16">Binds 2 magnesium or manganese ions per subunit.</text>
</comment>
<reference evidence="19 20" key="1">
    <citation type="submission" date="2020-03" db="EMBL/GenBank/DDBJ databases">
        <title>Spirochaetal bacteria isolated from arthropods constitute a novel genus Entomospira genus novum within the order Spirochaetales.</title>
        <authorList>
            <person name="Grana-Miraglia L."/>
            <person name="Sikutova S."/>
            <person name="Fingerle V."/>
            <person name="Sing A."/>
            <person name="Castillo-Ramirez S."/>
            <person name="Margos G."/>
            <person name="Rudolf I."/>
        </authorList>
    </citation>
    <scope>NUCLEOTIDE SEQUENCE [LARGE SCALE GENOMIC DNA]</scope>
    <source>
        <strain evidence="19 20">BR193</strain>
    </source>
</reference>
<protein>
    <recommendedName>
        <fullName evidence="13">D-alanine--D-alanine ligase</fullName>
        <ecNumber evidence="13">6.3.2.4</ecNumber>
    </recommendedName>
    <alternativeName>
        <fullName evidence="13">D-Ala-D-Ala ligase</fullName>
    </alternativeName>
    <alternativeName>
        <fullName evidence="13">D-alanylalanine synthetase</fullName>
    </alternativeName>
</protein>
<dbReference type="EMBL" id="JAATLJ010000001">
    <property type="protein sequence ID" value="NIZ40987.1"/>
    <property type="molecule type" value="Genomic_DNA"/>
</dbReference>
<keyword evidence="11 13" id="KW-0961">Cell wall biogenesis/degradation</keyword>
<keyword evidence="6 17" id="KW-0067">ATP-binding</keyword>
<feature type="binding site" evidence="15">
    <location>
        <begin position="308"/>
        <end position="309"/>
    </location>
    <ligand>
        <name>ATP</name>
        <dbReference type="ChEBI" id="CHEBI:30616"/>
    </ligand>
</feature>
<comment type="pathway">
    <text evidence="13">Cell wall biogenesis; peptidoglycan biosynthesis.</text>
</comment>
<dbReference type="GO" id="GO:0005829">
    <property type="term" value="C:cytosol"/>
    <property type="evidence" value="ECO:0007669"/>
    <property type="project" value="TreeGrafter"/>
</dbReference>
<dbReference type="GO" id="GO:0071555">
    <property type="term" value="P:cell wall organization"/>
    <property type="evidence" value="ECO:0007669"/>
    <property type="project" value="UniProtKB-KW"/>
</dbReference>
<dbReference type="GO" id="GO:0046872">
    <property type="term" value="F:metal ion binding"/>
    <property type="evidence" value="ECO:0007669"/>
    <property type="project" value="UniProtKB-KW"/>
</dbReference>
<evidence type="ECO:0000256" key="12">
    <source>
        <dbReference type="ARBA" id="ARBA00047614"/>
    </source>
</evidence>
<feature type="active site" evidence="14">
    <location>
        <position position="19"/>
    </location>
</feature>
<dbReference type="InterPro" id="IPR005905">
    <property type="entry name" value="D_ala_D_ala"/>
</dbReference>
<dbReference type="RefSeq" id="WP_167700572.1">
    <property type="nucleotide sequence ID" value="NZ_CP118174.1"/>
</dbReference>
<feature type="active site" evidence="14">
    <location>
        <position position="320"/>
    </location>
</feature>
<evidence type="ECO:0000256" key="10">
    <source>
        <dbReference type="ARBA" id="ARBA00023211"/>
    </source>
</evidence>
<dbReference type="GO" id="GO:0009252">
    <property type="term" value="P:peptidoglycan biosynthetic process"/>
    <property type="evidence" value="ECO:0007669"/>
    <property type="project" value="UniProtKB-UniRule"/>
</dbReference>
<feature type="domain" description="ATP-grasp" evidence="18">
    <location>
        <begin position="138"/>
        <end position="342"/>
    </location>
</feature>
<dbReference type="Gene3D" id="3.30.470.20">
    <property type="entry name" value="ATP-grasp fold, B domain"/>
    <property type="match status" value="1"/>
</dbReference>
<dbReference type="PROSITE" id="PS50975">
    <property type="entry name" value="ATP_GRASP"/>
    <property type="match status" value="1"/>
</dbReference>
<dbReference type="SUPFAM" id="SSF52440">
    <property type="entry name" value="PreATP-grasp domain"/>
    <property type="match status" value="1"/>
</dbReference>
<dbReference type="Gene3D" id="3.40.50.20">
    <property type="match status" value="1"/>
</dbReference>
<feature type="binding site" evidence="16">
    <location>
        <position position="309"/>
    </location>
    <ligand>
        <name>Mg(2+)</name>
        <dbReference type="ChEBI" id="CHEBI:18420"/>
        <label>2</label>
    </ligand>
</feature>
<dbReference type="InterPro" id="IPR011761">
    <property type="entry name" value="ATP-grasp"/>
</dbReference>
<feature type="binding site" evidence="15">
    <location>
        <begin position="176"/>
        <end position="178"/>
    </location>
    <ligand>
        <name>ATP</name>
        <dbReference type="ChEBI" id="CHEBI:30616"/>
    </ligand>
</feature>
<comment type="catalytic activity">
    <reaction evidence="12 13">
        <text>2 D-alanine + ATP = D-alanyl-D-alanine + ADP + phosphate + H(+)</text>
        <dbReference type="Rhea" id="RHEA:11224"/>
        <dbReference type="ChEBI" id="CHEBI:15378"/>
        <dbReference type="ChEBI" id="CHEBI:30616"/>
        <dbReference type="ChEBI" id="CHEBI:43474"/>
        <dbReference type="ChEBI" id="CHEBI:57416"/>
        <dbReference type="ChEBI" id="CHEBI:57822"/>
        <dbReference type="ChEBI" id="CHEBI:456216"/>
        <dbReference type="EC" id="6.3.2.4"/>
    </reaction>
</comment>
<feature type="binding site" evidence="15">
    <location>
        <begin position="214"/>
        <end position="221"/>
    </location>
    <ligand>
        <name>ATP</name>
        <dbReference type="ChEBI" id="CHEBI:30616"/>
    </ligand>
</feature>
<dbReference type="PROSITE" id="PS00843">
    <property type="entry name" value="DALA_DALA_LIGASE_1"/>
    <property type="match status" value="1"/>
</dbReference>
<dbReference type="InterPro" id="IPR016185">
    <property type="entry name" value="PreATP-grasp_dom_sf"/>
</dbReference>
<keyword evidence="9 13" id="KW-0573">Peptidoglycan synthesis</keyword>
<keyword evidence="7 16" id="KW-0460">Magnesium</keyword>
<keyword evidence="8 13" id="KW-0133">Cell shape</keyword>
<evidence type="ECO:0000313" key="20">
    <source>
        <dbReference type="Proteomes" id="UP000711995"/>
    </source>
</evidence>
<evidence type="ECO:0000256" key="6">
    <source>
        <dbReference type="ARBA" id="ARBA00022840"/>
    </source>
</evidence>
<dbReference type="Gene3D" id="3.30.1490.20">
    <property type="entry name" value="ATP-grasp fold, A domain"/>
    <property type="match status" value="1"/>
</dbReference>
<keyword evidence="10 16" id="KW-0464">Manganese</keyword>
<dbReference type="PANTHER" id="PTHR23132:SF25">
    <property type="entry name" value="D-ALANINE--D-ALANINE LIGASE A"/>
    <property type="match status" value="1"/>
</dbReference>
<keyword evidence="13" id="KW-0963">Cytoplasm</keyword>
<feature type="binding site" evidence="16">
    <location>
        <position position="296"/>
    </location>
    <ligand>
        <name>Mg(2+)</name>
        <dbReference type="ChEBI" id="CHEBI:18420"/>
        <label>1</label>
    </ligand>
</feature>
<evidence type="ECO:0000256" key="1">
    <source>
        <dbReference type="ARBA" id="ARBA00001936"/>
    </source>
</evidence>
<evidence type="ECO:0000256" key="3">
    <source>
        <dbReference type="ARBA" id="ARBA00022598"/>
    </source>
</evidence>
<keyword evidence="3 13" id="KW-0436">Ligase</keyword>
<evidence type="ECO:0000256" key="5">
    <source>
        <dbReference type="ARBA" id="ARBA00022741"/>
    </source>
</evidence>
<comment type="subcellular location">
    <subcellularLocation>
        <location evidence="13">Cytoplasm</location>
    </subcellularLocation>
</comment>
<dbReference type="GO" id="GO:0005524">
    <property type="term" value="F:ATP binding"/>
    <property type="evidence" value="ECO:0007669"/>
    <property type="project" value="UniProtKB-UniRule"/>
</dbReference>
<evidence type="ECO:0000256" key="14">
    <source>
        <dbReference type="PIRSR" id="PIRSR039102-1"/>
    </source>
</evidence>
<dbReference type="Proteomes" id="UP000711995">
    <property type="component" value="Unassembled WGS sequence"/>
</dbReference>
<dbReference type="Pfam" id="PF01820">
    <property type="entry name" value="Dala_Dala_lig_N"/>
    <property type="match status" value="1"/>
</dbReference>
<keyword evidence="5 15" id="KW-0547">Nucleotide-binding</keyword>
<dbReference type="InterPro" id="IPR000291">
    <property type="entry name" value="D-Ala_lig_Van_CS"/>
</dbReference>
<comment type="caution">
    <text evidence="19">The sequence shown here is derived from an EMBL/GenBank/DDBJ whole genome shotgun (WGS) entry which is preliminary data.</text>
</comment>
<dbReference type="InterPro" id="IPR013815">
    <property type="entry name" value="ATP_grasp_subdomain_1"/>
</dbReference>
<evidence type="ECO:0000259" key="18">
    <source>
        <dbReference type="PROSITE" id="PS50975"/>
    </source>
</evidence>
<organism evidence="19 20">
    <name type="scientific">Entomospira entomophila</name>
    <dbReference type="NCBI Taxonomy" id="2719988"/>
    <lineage>
        <taxon>Bacteria</taxon>
        <taxon>Pseudomonadati</taxon>
        <taxon>Spirochaetota</taxon>
        <taxon>Spirochaetia</taxon>
        <taxon>Spirochaetales</taxon>
        <taxon>Spirochaetaceae</taxon>
        <taxon>Entomospira</taxon>
    </lineage>
</organism>
<dbReference type="EC" id="6.3.2.4" evidence="13"/>
<dbReference type="InterPro" id="IPR011095">
    <property type="entry name" value="Dala_Dala_lig_C"/>
</dbReference>
<feature type="binding site" evidence="15">
    <location>
        <position position="134"/>
    </location>
    <ligand>
        <name>ATP</name>
        <dbReference type="ChEBI" id="CHEBI:30616"/>
    </ligand>
</feature>
<feature type="binding site" evidence="16">
    <location>
        <position position="309"/>
    </location>
    <ligand>
        <name>Mg(2+)</name>
        <dbReference type="ChEBI" id="CHEBI:18420"/>
        <label>1</label>
    </ligand>
</feature>
<comment type="similarity">
    <text evidence="2 13">Belongs to the D-alanine--D-alanine ligase family.</text>
</comment>
<keyword evidence="4 16" id="KW-0479">Metal-binding</keyword>
<dbReference type="NCBIfam" id="NF002528">
    <property type="entry name" value="PRK01966.1-4"/>
    <property type="match status" value="1"/>
</dbReference>
<evidence type="ECO:0000256" key="16">
    <source>
        <dbReference type="PIRSR" id="PIRSR039102-3"/>
    </source>
</evidence>
<evidence type="ECO:0000256" key="11">
    <source>
        <dbReference type="ARBA" id="ARBA00023316"/>
    </source>
</evidence>
<dbReference type="AlphaFoldDB" id="A0A968GAL5"/>